<organism evidence="1">
    <name type="scientific">marine sediment metagenome</name>
    <dbReference type="NCBI Taxonomy" id="412755"/>
    <lineage>
        <taxon>unclassified sequences</taxon>
        <taxon>metagenomes</taxon>
        <taxon>ecological metagenomes</taxon>
    </lineage>
</organism>
<comment type="caution">
    <text evidence="1">The sequence shown here is derived from an EMBL/GenBank/DDBJ whole genome shotgun (WGS) entry which is preliminary data.</text>
</comment>
<evidence type="ECO:0000313" key="1">
    <source>
        <dbReference type="EMBL" id="KKN59279.1"/>
    </source>
</evidence>
<reference evidence="1" key="1">
    <citation type="journal article" date="2015" name="Nature">
        <title>Complex archaea that bridge the gap between prokaryotes and eukaryotes.</title>
        <authorList>
            <person name="Spang A."/>
            <person name="Saw J.H."/>
            <person name="Jorgensen S.L."/>
            <person name="Zaremba-Niedzwiedzka K."/>
            <person name="Martijn J."/>
            <person name="Lind A.E."/>
            <person name="van Eijk R."/>
            <person name="Schleper C."/>
            <person name="Guy L."/>
            <person name="Ettema T.J."/>
        </authorList>
    </citation>
    <scope>NUCLEOTIDE SEQUENCE</scope>
</reference>
<dbReference type="EMBL" id="LAZR01000732">
    <property type="protein sequence ID" value="KKN59279.1"/>
    <property type="molecule type" value="Genomic_DNA"/>
</dbReference>
<dbReference type="AlphaFoldDB" id="A0A0F9RWV1"/>
<name>A0A0F9RWV1_9ZZZZ</name>
<gene>
    <name evidence="1" type="ORF">LCGC14_0543780</name>
</gene>
<sequence>MDYRVELPEPITEISGDKAYPIFRVESHLRYDGCAHDYVGSSRMYREMPSAELLIKDMDEWLASFLNKEPLGKDKTPIVRKHPIIQHIRVVLKEYETWCIRWFSHYTYVEGKTDDELLQSFYRFRERKLPLHLKEEYCLMGAEDSWRIKKPCRCDDCLKLGITRILH</sequence>
<protein>
    <submittedName>
        <fullName evidence="1">Uncharacterized protein</fullName>
    </submittedName>
</protein>
<accession>A0A0F9RWV1</accession>
<proteinExistence type="predicted"/>